<dbReference type="Gene3D" id="1.10.510.10">
    <property type="entry name" value="Transferase(Phosphotransferase) domain 1"/>
    <property type="match status" value="1"/>
</dbReference>
<dbReference type="PROSITE" id="PS50011">
    <property type="entry name" value="PROTEIN_KINASE_DOM"/>
    <property type="match status" value="1"/>
</dbReference>
<dbReference type="GO" id="GO:0004674">
    <property type="term" value="F:protein serine/threonine kinase activity"/>
    <property type="evidence" value="ECO:0007669"/>
    <property type="project" value="UniProtKB-KW"/>
</dbReference>
<evidence type="ECO:0000256" key="1">
    <source>
        <dbReference type="ARBA" id="ARBA00022527"/>
    </source>
</evidence>
<proteinExistence type="predicted"/>
<dbReference type="OrthoDB" id="9332038at2759"/>
<dbReference type="STRING" id="4846.A0A367IT10"/>
<dbReference type="SUPFAM" id="SSF56112">
    <property type="entry name" value="Protein kinase-like (PK-like)"/>
    <property type="match status" value="1"/>
</dbReference>
<evidence type="ECO:0000256" key="4">
    <source>
        <dbReference type="ARBA" id="ARBA00022777"/>
    </source>
</evidence>
<dbReference type="GO" id="GO:0004713">
    <property type="term" value="F:protein tyrosine kinase activity"/>
    <property type="evidence" value="ECO:0007669"/>
    <property type="project" value="TreeGrafter"/>
</dbReference>
<organism evidence="7 8">
    <name type="scientific">Rhizopus stolonifer</name>
    <name type="common">Rhizopus nigricans</name>
    <dbReference type="NCBI Taxonomy" id="4846"/>
    <lineage>
        <taxon>Eukaryota</taxon>
        <taxon>Fungi</taxon>
        <taxon>Fungi incertae sedis</taxon>
        <taxon>Mucoromycota</taxon>
        <taxon>Mucoromycotina</taxon>
        <taxon>Mucoromycetes</taxon>
        <taxon>Mucorales</taxon>
        <taxon>Mucorineae</taxon>
        <taxon>Rhizopodaceae</taxon>
        <taxon>Rhizopus</taxon>
    </lineage>
</organism>
<keyword evidence="2" id="KW-0808">Transferase</keyword>
<accession>A0A367IT10</accession>
<dbReference type="AlphaFoldDB" id="A0A367IT10"/>
<dbReference type="InterPro" id="IPR011009">
    <property type="entry name" value="Kinase-like_dom_sf"/>
</dbReference>
<dbReference type="Proteomes" id="UP000253551">
    <property type="component" value="Unassembled WGS sequence"/>
</dbReference>
<keyword evidence="4 7" id="KW-0418">Kinase</keyword>
<feature type="domain" description="Protein kinase" evidence="6">
    <location>
        <begin position="91"/>
        <end position="387"/>
    </location>
</feature>
<dbReference type="EMBL" id="PJQM01005830">
    <property type="protein sequence ID" value="RCH80769.1"/>
    <property type="molecule type" value="Genomic_DNA"/>
</dbReference>
<evidence type="ECO:0000256" key="2">
    <source>
        <dbReference type="ARBA" id="ARBA00022679"/>
    </source>
</evidence>
<keyword evidence="5" id="KW-0067">ATP-binding</keyword>
<sequence>MHTLLSNTKKGFLDYQQSHPARPSKPNYVFMRATLEYVDVIKKCNPHFRPECMFIPKRTLTYPRQPAKNHGHDNIQDDYILRVHEPLGNKYIILDLMGQGTFGQVVKCKATKTGEYVAIKVIKRQHAFFMQGLKEIEILKKLKQKQDEHHRFLQLIHSFEFRGHLCVVFELLSISLQALFRQQSVRPRLSIHDIQQIAIPLLETLARLKEMRIIHTDLKPDNILLKDPDRLHDVKLIDYGSALFETDSPHYHIQTAFYRSPEVILQDAFGCAIDMWSFGCFVAELWIGKPLFPSGHEATLIHMMVATLKQLPPAHMLHRAKRSSEFFDQSQLRHQSQQVHPASLKERIMGTDPTVDQRHLFDFLSHILVFDPAVRYTPQQALNHPFLSKPKVLKSILKTSKPKDNRVSFSSFI</sequence>
<evidence type="ECO:0000256" key="5">
    <source>
        <dbReference type="ARBA" id="ARBA00022840"/>
    </source>
</evidence>
<dbReference type="PANTHER" id="PTHR24058:SF17">
    <property type="entry name" value="HOMEODOMAIN INTERACTING PROTEIN KINASE, ISOFORM D"/>
    <property type="match status" value="1"/>
</dbReference>
<name>A0A367IT10_RHIST</name>
<dbReference type="PANTHER" id="PTHR24058">
    <property type="entry name" value="DUAL SPECIFICITY PROTEIN KINASE"/>
    <property type="match status" value="1"/>
</dbReference>
<evidence type="ECO:0000313" key="8">
    <source>
        <dbReference type="Proteomes" id="UP000253551"/>
    </source>
</evidence>
<evidence type="ECO:0000256" key="3">
    <source>
        <dbReference type="ARBA" id="ARBA00022741"/>
    </source>
</evidence>
<dbReference type="Pfam" id="PF00069">
    <property type="entry name" value="Pkinase"/>
    <property type="match status" value="1"/>
</dbReference>
<keyword evidence="1" id="KW-0723">Serine/threonine-protein kinase</keyword>
<dbReference type="SMART" id="SM00220">
    <property type="entry name" value="S_TKc"/>
    <property type="match status" value="1"/>
</dbReference>
<gene>
    <name evidence="7" type="primary">YAK1_2</name>
    <name evidence="7" type="ORF">CU098_002761</name>
</gene>
<comment type="caution">
    <text evidence="7">The sequence shown here is derived from an EMBL/GenBank/DDBJ whole genome shotgun (WGS) entry which is preliminary data.</text>
</comment>
<keyword evidence="8" id="KW-1185">Reference proteome</keyword>
<reference evidence="7 8" key="1">
    <citation type="journal article" date="2018" name="G3 (Bethesda)">
        <title>Phylogenetic and Phylogenomic Definition of Rhizopus Species.</title>
        <authorList>
            <person name="Gryganskyi A.P."/>
            <person name="Golan J."/>
            <person name="Dolatabadi S."/>
            <person name="Mondo S."/>
            <person name="Robb S."/>
            <person name="Idnurm A."/>
            <person name="Muszewska A."/>
            <person name="Steczkiewicz K."/>
            <person name="Masonjones S."/>
            <person name="Liao H.L."/>
            <person name="Gajdeczka M.T."/>
            <person name="Anike F."/>
            <person name="Vuek A."/>
            <person name="Anishchenko I.M."/>
            <person name="Voigt K."/>
            <person name="de Hoog G.S."/>
            <person name="Smith M.E."/>
            <person name="Heitman J."/>
            <person name="Vilgalys R."/>
            <person name="Stajich J.E."/>
        </authorList>
    </citation>
    <scope>NUCLEOTIDE SEQUENCE [LARGE SCALE GENOMIC DNA]</scope>
    <source>
        <strain evidence="7 8">LSU 92-RS-03</strain>
    </source>
</reference>
<dbReference type="GO" id="GO:0005737">
    <property type="term" value="C:cytoplasm"/>
    <property type="evidence" value="ECO:0007669"/>
    <property type="project" value="TreeGrafter"/>
</dbReference>
<dbReference type="InterPro" id="IPR000719">
    <property type="entry name" value="Prot_kinase_dom"/>
</dbReference>
<dbReference type="PROSITE" id="PS00108">
    <property type="entry name" value="PROTEIN_KINASE_ST"/>
    <property type="match status" value="1"/>
</dbReference>
<dbReference type="InterPro" id="IPR050494">
    <property type="entry name" value="Ser_Thr_dual-spec_kinase"/>
</dbReference>
<dbReference type="GO" id="GO:0005524">
    <property type="term" value="F:ATP binding"/>
    <property type="evidence" value="ECO:0007669"/>
    <property type="project" value="UniProtKB-KW"/>
</dbReference>
<evidence type="ECO:0000313" key="7">
    <source>
        <dbReference type="EMBL" id="RCH80769.1"/>
    </source>
</evidence>
<dbReference type="InterPro" id="IPR008271">
    <property type="entry name" value="Ser/Thr_kinase_AS"/>
</dbReference>
<evidence type="ECO:0000259" key="6">
    <source>
        <dbReference type="PROSITE" id="PS50011"/>
    </source>
</evidence>
<protein>
    <submittedName>
        <fullName evidence="7">Dual specificity protein kinase yak1</fullName>
    </submittedName>
</protein>
<dbReference type="Gene3D" id="3.30.200.20">
    <property type="entry name" value="Phosphorylase Kinase, domain 1"/>
    <property type="match status" value="1"/>
</dbReference>
<keyword evidence="3" id="KW-0547">Nucleotide-binding</keyword>